<dbReference type="EMBL" id="JBFXLS010000006">
    <property type="protein sequence ID" value="KAL2832477.1"/>
    <property type="molecule type" value="Genomic_DNA"/>
</dbReference>
<proteinExistence type="predicted"/>
<name>A0ABR4IXH4_9EURO</name>
<evidence type="ECO:0000313" key="1">
    <source>
        <dbReference type="EMBL" id="KAL2832477.1"/>
    </source>
</evidence>
<sequence length="77" mass="8409">MHSTGVRKRGLRRGLSPIDIHVSLPSPMAANDLEYSLNSELTLFFSKASTTRLACDSVCPATPYQSKVSFHVVAVMN</sequence>
<gene>
    <name evidence="1" type="ORF">BDW59DRAFT_105476</name>
</gene>
<protein>
    <submittedName>
        <fullName evidence="1">Uncharacterized protein</fullName>
    </submittedName>
</protein>
<comment type="caution">
    <text evidence="1">The sequence shown here is derived from an EMBL/GenBank/DDBJ whole genome shotgun (WGS) entry which is preliminary data.</text>
</comment>
<organism evidence="1 2">
    <name type="scientific">Aspergillus cavernicola</name>
    <dbReference type="NCBI Taxonomy" id="176166"/>
    <lineage>
        <taxon>Eukaryota</taxon>
        <taxon>Fungi</taxon>
        <taxon>Dikarya</taxon>
        <taxon>Ascomycota</taxon>
        <taxon>Pezizomycotina</taxon>
        <taxon>Eurotiomycetes</taxon>
        <taxon>Eurotiomycetidae</taxon>
        <taxon>Eurotiales</taxon>
        <taxon>Aspergillaceae</taxon>
        <taxon>Aspergillus</taxon>
        <taxon>Aspergillus subgen. Nidulantes</taxon>
    </lineage>
</organism>
<reference evidence="1 2" key="1">
    <citation type="submission" date="2024-07" db="EMBL/GenBank/DDBJ databases">
        <title>Section-level genome sequencing and comparative genomics of Aspergillus sections Usti and Cavernicolus.</title>
        <authorList>
            <consortium name="Lawrence Berkeley National Laboratory"/>
            <person name="Nybo J.L."/>
            <person name="Vesth T.C."/>
            <person name="Theobald S."/>
            <person name="Frisvad J.C."/>
            <person name="Larsen T.O."/>
            <person name="Kjaerboelling I."/>
            <person name="Rothschild-Mancinelli K."/>
            <person name="Lyhne E.K."/>
            <person name="Kogle M.E."/>
            <person name="Barry K."/>
            <person name="Clum A."/>
            <person name="Na H."/>
            <person name="Ledsgaard L."/>
            <person name="Lin J."/>
            <person name="Lipzen A."/>
            <person name="Kuo A."/>
            <person name="Riley R."/>
            <person name="Mondo S."/>
            <person name="LaButti K."/>
            <person name="Haridas S."/>
            <person name="Pangalinan J."/>
            <person name="Salamov A.A."/>
            <person name="Simmons B.A."/>
            <person name="Magnuson J.K."/>
            <person name="Chen J."/>
            <person name="Drula E."/>
            <person name="Henrissat B."/>
            <person name="Wiebenga A."/>
            <person name="Lubbers R.J."/>
            <person name="Gomes A.C."/>
            <person name="Makela M.R."/>
            <person name="Stajich J."/>
            <person name="Grigoriev I.V."/>
            <person name="Mortensen U.H."/>
            <person name="De vries R.P."/>
            <person name="Baker S.E."/>
            <person name="Andersen M.R."/>
        </authorList>
    </citation>
    <scope>NUCLEOTIDE SEQUENCE [LARGE SCALE GENOMIC DNA]</scope>
    <source>
        <strain evidence="1 2">CBS 600.67</strain>
    </source>
</reference>
<keyword evidence="2" id="KW-1185">Reference proteome</keyword>
<evidence type="ECO:0000313" key="2">
    <source>
        <dbReference type="Proteomes" id="UP001610335"/>
    </source>
</evidence>
<accession>A0ABR4IXH4</accession>
<dbReference type="Proteomes" id="UP001610335">
    <property type="component" value="Unassembled WGS sequence"/>
</dbReference>